<evidence type="ECO:0000256" key="1">
    <source>
        <dbReference type="SAM" id="MobiDB-lite"/>
    </source>
</evidence>
<dbReference type="EMBL" id="CP144694">
    <property type="protein sequence ID" value="WVZ02949.1"/>
    <property type="molecule type" value="Genomic_DNA"/>
</dbReference>
<dbReference type="Proteomes" id="UP001374535">
    <property type="component" value="Chromosome 7"/>
</dbReference>
<evidence type="ECO:0000313" key="3">
    <source>
        <dbReference type="EMBL" id="WVZ02949.1"/>
    </source>
</evidence>
<name>A0AAQ3RPH9_VIGMU</name>
<feature type="transmembrane region" description="Helical" evidence="2">
    <location>
        <begin position="136"/>
        <end position="157"/>
    </location>
</feature>
<feature type="transmembrane region" description="Helical" evidence="2">
    <location>
        <begin position="313"/>
        <end position="333"/>
    </location>
</feature>
<protein>
    <submittedName>
        <fullName evidence="3">Uncharacterized protein</fullName>
    </submittedName>
</protein>
<feature type="compositionally biased region" description="Basic and acidic residues" evidence="1">
    <location>
        <begin position="9"/>
        <end position="20"/>
    </location>
</feature>
<evidence type="ECO:0000313" key="4">
    <source>
        <dbReference type="Proteomes" id="UP001374535"/>
    </source>
</evidence>
<keyword evidence="4" id="KW-1185">Reference proteome</keyword>
<keyword evidence="2" id="KW-0472">Membrane</keyword>
<evidence type="ECO:0000256" key="2">
    <source>
        <dbReference type="SAM" id="Phobius"/>
    </source>
</evidence>
<reference evidence="3 4" key="1">
    <citation type="journal article" date="2023" name="Life. Sci Alliance">
        <title>Evolutionary insights into 3D genome organization and epigenetic landscape of Vigna mungo.</title>
        <authorList>
            <person name="Junaid A."/>
            <person name="Singh B."/>
            <person name="Bhatia S."/>
        </authorList>
    </citation>
    <scope>NUCLEOTIDE SEQUENCE [LARGE SCALE GENOMIC DNA]</scope>
    <source>
        <strain evidence="3">Urdbean</strain>
    </source>
</reference>
<accession>A0AAQ3RPH9</accession>
<keyword evidence="2" id="KW-1133">Transmembrane helix</keyword>
<sequence length="341" mass="37385">MAMHPENSGSEKKILVEVEHTTNGAGTAGGTEENQTGEGQVETGRTIAENRPDEFRTDLGDDTDDTSGEGSHGKAAGVDLRNYQLVHFENWLYAIMVSRGSCTNLSTMDDGKNESHLHYRPEDFTSKSSYTAATTFFAFLGEWMILFITFSIALFFIPLTSSFTLQSTSISVLKTTTPQNNFTANLALSFFVDNTNSLGGSINYASFNASLFHRQNRLSSFSLQQDTPPSTLLAKFHNVSLTVDEWGGALEASSCGFAYLDLWFSVDAERDKLQGHCGEVKFELCSSYDATNVSPSFLASCDVYSALVHKIRLGVLLLLILLLVSAAPVPLLVEQFFCFES</sequence>
<proteinExistence type="predicted"/>
<feature type="compositionally biased region" description="Low complexity" evidence="1">
    <location>
        <begin position="21"/>
        <end position="44"/>
    </location>
</feature>
<organism evidence="3 4">
    <name type="scientific">Vigna mungo</name>
    <name type="common">Black gram</name>
    <name type="synonym">Phaseolus mungo</name>
    <dbReference type="NCBI Taxonomy" id="3915"/>
    <lineage>
        <taxon>Eukaryota</taxon>
        <taxon>Viridiplantae</taxon>
        <taxon>Streptophyta</taxon>
        <taxon>Embryophyta</taxon>
        <taxon>Tracheophyta</taxon>
        <taxon>Spermatophyta</taxon>
        <taxon>Magnoliopsida</taxon>
        <taxon>eudicotyledons</taxon>
        <taxon>Gunneridae</taxon>
        <taxon>Pentapetalae</taxon>
        <taxon>rosids</taxon>
        <taxon>fabids</taxon>
        <taxon>Fabales</taxon>
        <taxon>Fabaceae</taxon>
        <taxon>Papilionoideae</taxon>
        <taxon>50 kb inversion clade</taxon>
        <taxon>NPAAA clade</taxon>
        <taxon>indigoferoid/millettioid clade</taxon>
        <taxon>Phaseoleae</taxon>
        <taxon>Vigna</taxon>
    </lineage>
</organism>
<keyword evidence="2" id="KW-0812">Transmembrane</keyword>
<feature type="region of interest" description="Disordered" evidence="1">
    <location>
        <begin position="1"/>
        <end position="74"/>
    </location>
</feature>
<dbReference type="AlphaFoldDB" id="A0AAQ3RPH9"/>
<gene>
    <name evidence="3" type="ORF">V8G54_023755</name>
</gene>
<feature type="compositionally biased region" description="Basic and acidic residues" evidence="1">
    <location>
        <begin position="48"/>
        <end position="59"/>
    </location>
</feature>